<accession>A0ABQ8UFV8</accession>
<gene>
    <name evidence="3" type="ORF">PAPYR_7212</name>
</gene>
<dbReference type="InterPro" id="IPR050710">
    <property type="entry name" value="Band7/mec-2_domain"/>
</dbReference>
<sequence length="393" mass="43295">MGVAFWHKSGVIANKSPSKSTNPLDLAAIMVDAGVIYGPIIAVLAFIFVILLLKNSIKIVKEKETMVIERFGCFKTLLQPGIHCIIPWVDKPKTYDWKYMVANQRGQLEQKHKQGDRISTQNEVLDLNKQIVISRDNAQLYLDAILCFKVVNAKQMIYSTQNLPSMLCKLLQAQLRNVAATMDVDQLIEDTSSMNMLTGLMDAEANRWGVQINWVKCQKVEGGGELSEDLAKKKNADLQNKEIIIRAKQSKQTSVIESEGKRDSMIKEAEGQAQETLARARGQAQAILNAANAEGRSIKEVGRAVSRITSENPVKYFLSLKYLEAMHRITSQKNTQVQLLPAQTALLQTVRGLGLNTALLPTPVGVPTAPGQPPSLLQNIGLGLRQRGAAPAS</sequence>
<dbReference type="Gene3D" id="3.30.479.30">
    <property type="entry name" value="Band 7 domain"/>
    <property type="match status" value="1"/>
</dbReference>
<dbReference type="Proteomes" id="UP001141327">
    <property type="component" value="Unassembled WGS sequence"/>
</dbReference>
<comment type="caution">
    <text evidence="3">The sequence shown here is derived from an EMBL/GenBank/DDBJ whole genome shotgun (WGS) entry which is preliminary data.</text>
</comment>
<dbReference type="SMART" id="SM00244">
    <property type="entry name" value="PHB"/>
    <property type="match status" value="1"/>
</dbReference>
<dbReference type="PANTHER" id="PTHR43327:SF3">
    <property type="entry name" value="BAND 7 DOMAIN-CONTAINING PROTEIN"/>
    <property type="match status" value="1"/>
</dbReference>
<proteinExistence type="predicted"/>
<organism evidence="3 4">
    <name type="scientific">Paratrimastix pyriformis</name>
    <dbReference type="NCBI Taxonomy" id="342808"/>
    <lineage>
        <taxon>Eukaryota</taxon>
        <taxon>Metamonada</taxon>
        <taxon>Preaxostyla</taxon>
        <taxon>Paratrimastigidae</taxon>
        <taxon>Paratrimastix</taxon>
    </lineage>
</organism>
<protein>
    <submittedName>
        <fullName evidence="3">SPFH/Band 7/PHB domain protein</fullName>
    </submittedName>
</protein>
<feature type="domain" description="Band 7" evidence="2">
    <location>
        <begin position="55"/>
        <end position="234"/>
    </location>
</feature>
<dbReference type="InterPro" id="IPR036013">
    <property type="entry name" value="Band_7/SPFH_dom_sf"/>
</dbReference>
<dbReference type="InterPro" id="IPR001107">
    <property type="entry name" value="Band_7"/>
</dbReference>
<dbReference type="SUPFAM" id="SSF117892">
    <property type="entry name" value="Band 7/SPFH domain"/>
    <property type="match status" value="1"/>
</dbReference>
<evidence type="ECO:0000259" key="2">
    <source>
        <dbReference type="SMART" id="SM00244"/>
    </source>
</evidence>
<dbReference type="PANTHER" id="PTHR43327">
    <property type="entry name" value="STOMATIN-LIKE PROTEIN 2, MITOCHONDRIAL"/>
    <property type="match status" value="1"/>
</dbReference>
<evidence type="ECO:0000256" key="1">
    <source>
        <dbReference type="SAM" id="Phobius"/>
    </source>
</evidence>
<name>A0ABQ8UFV8_9EUKA</name>
<keyword evidence="1" id="KW-0812">Transmembrane</keyword>
<feature type="transmembrane region" description="Helical" evidence="1">
    <location>
        <begin position="26"/>
        <end position="53"/>
    </location>
</feature>
<evidence type="ECO:0000313" key="3">
    <source>
        <dbReference type="EMBL" id="KAJ4457296.1"/>
    </source>
</evidence>
<keyword evidence="1" id="KW-1133">Transmembrane helix</keyword>
<keyword evidence="1" id="KW-0472">Membrane</keyword>
<dbReference type="Pfam" id="PF01145">
    <property type="entry name" value="Band_7"/>
    <property type="match status" value="1"/>
</dbReference>
<keyword evidence="4" id="KW-1185">Reference proteome</keyword>
<reference evidence="3" key="1">
    <citation type="journal article" date="2022" name="bioRxiv">
        <title>Genomics of Preaxostyla Flagellates Illuminates Evolutionary Transitions and the Path Towards Mitochondrial Loss.</title>
        <authorList>
            <person name="Novak L.V.F."/>
            <person name="Treitli S.C."/>
            <person name="Pyrih J."/>
            <person name="Halakuc P."/>
            <person name="Pipaliya S.V."/>
            <person name="Vacek V."/>
            <person name="Brzon O."/>
            <person name="Soukal P."/>
            <person name="Eme L."/>
            <person name="Dacks J.B."/>
            <person name="Karnkowska A."/>
            <person name="Elias M."/>
            <person name="Hampl V."/>
        </authorList>
    </citation>
    <scope>NUCLEOTIDE SEQUENCE</scope>
    <source>
        <strain evidence="3">RCP-MX</strain>
    </source>
</reference>
<dbReference type="EMBL" id="JAPMOS010000049">
    <property type="protein sequence ID" value="KAJ4457296.1"/>
    <property type="molecule type" value="Genomic_DNA"/>
</dbReference>
<evidence type="ECO:0000313" key="4">
    <source>
        <dbReference type="Proteomes" id="UP001141327"/>
    </source>
</evidence>